<protein>
    <submittedName>
        <fullName evidence="7">Monocarboxylate permease-like protein</fullName>
    </submittedName>
</protein>
<feature type="compositionally biased region" description="Basic and acidic residues" evidence="3">
    <location>
        <begin position="52"/>
        <end position="63"/>
    </location>
</feature>
<comment type="caution">
    <text evidence="7">The sequence shown here is derived from an EMBL/GenBank/DDBJ whole genome shotgun (WGS) entry which is preliminary data.</text>
</comment>
<dbReference type="InterPro" id="IPR020846">
    <property type="entry name" value="MFS_dom"/>
</dbReference>
<feature type="transmembrane region" description="Helical" evidence="4">
    <location>
        <begin position="306"/>
        <end position="329"/>
    </location>
</feature>
<feature type="transmembrane region" description="Helical" evidence="4">
    <location>
        <begin position="187"/>
        <end position="208"/>
    </location>
</feature>
<dbReference type="CDD" id="cd17352">
    <property type="entry name" value="MFS_MCT_SLC16"/>
    <property type="match status" value="1"/>
</dbReference>
<dbReference type="Pfam" id="PF08241">
    <property type="entry name" value="Methyltransf_11"/>
    <property type="match status" value="1"/>
</dbReference>
<dbReference type="GO" id="GO:0090560">
    <property type="term" value="F:2-(3-amino-3-carboxypropyl)histidine synthase activity"/>
    <property type="evidence" value="ECO:0007669"/>
    <property type="project" value="InterPro"/>
</dbReference>
<dbReference type="Gene3D" id="3.40.50.150">
    <property type="entry name" value="Vaccinia Virus protein VP39"/>
    <property type="match status" value="1"/>
</dbReference>
<evidence type="ECO:0000313" key="7">
    <source>
        <dbReference type="EMBL" id="PWI70202.1"/>
    </source>
</evidence>
<keyword evidence="4" id="KW-0812">Transmembrane</keyword>
<reference evidence="6" key="3">
    <citation type="submission" date="2023-11" db="EMBL/GenBank/DDBJ databases">
        <authorList>
            <person name="Beijen E."/>
            <person name="Ohm R.A."/>
        </authorList>
    </citation>
    <scope>NUCLEOTIDE SEQUENCE</scope>
    <source>
        <strain evidence="6">CBS 150709</strain>
    </source>
</reference>
<proteinExistence type="inferred from homology"/>
<organism evidence="7 8">
    <name type="scientific">Purpureocillium lilacinum</name>
    <name type="common">Paecilomyces lilacinus</name>
    <dbReference type="NCBI Taxonomy" id="33203"/>
    <lineage>
        <taxon>Eukaryota</taxon>
        <taxon>Fungi</taxon>
        <taxon>Dikarya</taxon>
        <taxon>Ascomycota</taxon>
        <taxon>Pezizomycotina</taxon>
        <taxon>Sordariomycetes</taxon>
        <taxon>Hypocreomycetidae</taxon>
        <taxon>Hypocreales</taxon>
        <taxon>Ophiocordycipitaceae</taxon>
        <taxon>Purpureocillium</taxon>
    </lineage>
</organism>
<dbReference type="InterPro" id="IPR050327">
    <property type="entry name" value="Proton-linked_MCT"/>
</dbReference>
<dbReference type="GO" id="GO:0022857">
    <property type="term" value="F:transmembrane transporter activity"/>
    <property type="evidence" value="ECO:0007669"/>
    <property type="project" value="InterPro"/>
</dbReference>
<feature type="region of interest" description="Disordered" evidence="3">
    <location>
        <begin position="1"/>
        <end position="63"/>
    </location>
</feature>
<reference evidence="7 8" key="2">
    <citation type="journal article" date="2016" name="Front. Microbiol.">
        <title>Genome and transcriptome sequences reveal the specific parasitism of the nematophagous Purpureocillium lilacinum 36-1.</title>
        <authorList>
            <person name="Xie J."/>
            <person name="Li S."/>
            <person name="Mo C."/>
            <person name="Xiao X."/>
            <person name="Peng D."/>
            <person name="Wang G."/>
            <person name="Xiao Y."/>
        </authorList>
    </citation>
    <scope>NUCLEOTIDE SEQUENCE [LARGE SCALE GENOMIC DNA]</scope>
    <source>
        <strain evidence="7 8">36-1</strain>
    </source>
</reference>
<reference evidence="6 9" key="4">
    <citation type="journal article" date="2024" name="Microbiol. Resour. Announc.">
        <title>Genome annotations for the ascomycete fungi Trichoderma harzianum, Trichoderma aggressivum, and Purpureocillium lilacinum.</title>
        <authorList>
            <person name="Beijen E.P.W."/>
            <person name="Ohm R.A."/>
        </authorList>
    </citation>
    <scope>NUCLEOTIDE SEQUENCE [LARGE SCALE GENOMIC DNA]</scope>
    <source>
        <strain evidence="6 9">CBS 150709</strain>
    </source>
</reference>
<feature type="region of interest" description="Disordered" evidence="3">
    <location>
        <begin position="734"/>
        <end position="755"/>
    </location>
</feature>
<evidence type="ECO:0000259" key="5">
    <source>
        <dbReference type="PROSITE" id="PS50850"/>
    </source>
</evidence>
<feature type="transmembrane region" description="Helical" evidence="4">
    <location>
        <begin position="250"/>
        <end position="273"/>
    </location>
</feature>
<dbReference type="EMBL" id="JAWRVI010000038">
    <property type="protein sequence ID" value="KAK4086786.1"/>
    <property type="molecule type" value="Genomic_DNA"/>
</dbReference>
<feature type="transmembrane region" description="Helical" evidence="4">
    <location>
        <begin position="92"/>
        <end position="113"/>
    </location>
</feature>
<dbReference type="GO" id="GO:0017183">
    <property type="term" value="P:protein histidyl modification to diphthamide"/>
    <property type="evidence" value="ECO:0007669"/>
    <property type="project" value="InterPro"/>
</dbReference>
<feature type="transmembrane region" description="Helical" evidence="4">
    <location>
        <begin position="395"/>
        <end position="419"/>
    </location>
</feature>
<feature type="transmembrane region" description="Helical" evidence="4">
    <location>
        <begin position="341"/>
        <end position="359"/>
    </location>
</feature>
<reference evidence="7" key="1">
    <citation type="submission" date="2015-05" db="EMBL/GenBank/DDBJ databases">
        <authorList>
            <person name="Wang D.B."/>
            <person name="Wang M."/>
        </authorList>
    </citation>
    <scope>NUCLEOTIDE SEQUENCE</scope>
    <source>
        <strain evidence="7">36-1</strain>
    </source>
</reference>
<dbReference type="Proteomes" id="UP001287286">
    <property type="component" value="Unassembled WGS sequence"/>
</dbReference>
<comment type="similarity">
    <text evidence="2">Belongs to the major facilitator superfamily. Monocarboxylate porter (TC 2.A.1.13) family.</text>
</comment>
<dbReference type="GO" id="GO:0016020">
    <property type="term" value="C:membrane"/>
    <property type="evidence" value="ECO:0007669"/>
    <property type="project" value="UniProtKB-SubCell"/>
</dbReference>
<dbReference type="SFLD" id="SFLDS00032">
    <property type="entry name" value="Radical_SAM_3-amino-3-carboxyp"/>
    <property type="match status" value="1"/>
</dbReference>
<feature type="transmembrane region" description="Helical" evidence="4">
    <location>
        <begin position="220"/>
        <end position="244"/>
    </location>
</feature>
<evidence type="ECO:0000313" key="8">
    <source>
        <dbReference type="Proteomes" id="UP000245956"/>
    </source>
</evidence>
<feature type="domain" description="Major facilitator superfamily (MFS) profile" evidence="5">
    <location>
        <begin position="92"/>
        <end position="487"/>
    </location>
</feature>
<feature type="transmembrane region" description="Helical" evidence="4">
    <location>
        <begin position="431"/>
        <end position="456"/>
    </location>
</feature>
<dbReference type="PANTHER" id="PTHR11360">
    <property type="entry name" value="MONOCARBOXYLATE TRANSPORTER"/>
    <property type="match status" value="1"/>
</dbReference>
<dbReference type="SUPFAM" id="SSF103473">
    <property type="entry name" value="MFS general substrate transporter"/>
    <property type="match status" value="1"/>
</dbReference>
<dbReference type="PROSITE" id="PS50850">
    <property type="entry name" value="MFS"/>
    <property type="match status" value="1"/>
</dbReference>
<dbReference type="InterPro" id="IPR011701">
    <property type="entry name" value="MFS"/>
</dbReference>
<keyword evidence="9" id="KW-1185">Reference proteome</keyword>
<feature type="compositionally biased region" description="Basic and acidic residues" evidence="3">
    <location>
        <begin position="737"/>
        <end position="751"/>
    </location>
</feature>
<gene>
    <name evidence="7" type="ORF">PCL_00346</name>
    <name evidence="6" type="ORF">Purlil1_8951</name>
</gene>
<dbReference type="InterPro" id="IPR013216">
    <property type="entry name" value="Methyltransf_11"/>
</dbReference>
<feature type="transmembrane region" description="Helical" evidence="4">
    <location>
        <begin position="462"/>
        <end position="483"/>
    </location>
</feature>
<comment type="subcellular location">
    <subcellularLocation>
        <location evidence="1">Membrane</location>
        <topology evidence="1">Multi-pass membrane protein</topology>
    </subcellularLocation>
</comment>
<dbReference type="SUPFAM" id="SSF53335">
    <property type="entry name" value="S-adenosyl-L-methionine-dependent methyltransferases"/>
    <property type="match status" value="1"/>
</dbReference>
<name>A0A2U3E6S0_PURLI</name>
<dbReference type="AlphaFoldDB" id="A0A2U3E6S0"/>
<feature type="transmembrane region" description="Helical" evidence="4">
    <location>
        <begin position="162"/>
        <end position="181"/>
    </location>
</feature>
<evidence type="ECO:0000256" key="1">
    <source>
        <dbReference type="ARBA" id="ARBA00004141"/>
    </source>
</evidence>
<keyword evidence="4" id="KW-1133">Transmembrane helix</keyword>
<dbReference type="Pfam" id="PF07690">
    <property type="entry name" value="MFS_1"/>
    <property type="match status" value="1"/>
</dbReference>
<dbReference type="EMBL" id="LCWV01000010">
    <property type="protein sequence ID" value="PWI70202.1"/>
    <property type="molecule type" value="Genomic_DNA"/>
</dbReference>
<dbReference type="PANTHER" id="PTHR11360:SF177">
    <property type="entry name" value="RIBOFLAVIN TRANSPORTER MCH5"/>
    <property type="match status" value="1"/>
</dbReference>
<evidence type="ECO:0000256" key="3">
    <source>
        <dbReference type="SAM" id="MobiDB-lite"/>
    </source>
</evidence>
<evidence type="ECO:0000313" key="6">
    <source>
        <dbReference type="EMBL" id="KAK4086786.1"/>
    </source>
</evidence>
<dbReference type="InterPro" id="IPR029063">
    <property type="entry name" value="SAM-dependent_MTases_sf"/>
</dbReference>
<keyword evidence="4" id="KW-0472">Membrane</keyword>
<dbReference type="InterPro" id="IPR016435">
    <property type="entry name" value="DPH1/DPH2"/>
</dbReference>
<evidence type="ECO:0000256" key="2">
    <source>
        <dbReference type="ARBA" id="ARBA00006727"/>
    </source>
</evidence>
<dbReference type="Gene3D" id="1.20.1250.20">
    <property type="entry name" value="MFS general substrate transporter like domains"/>
    <property type="match status" value="1"/>
</dbReference>
<dbReference type="InterPro" id="IPR036259">
    <property type="entry name" value="MFS_trans_sf"/>
</dbReference>
<feature type="transmembrane region" description="Helical" evidence="4">
    <location>
        <begin position="371"/>
        <end position="389"/>
    </location>
</feature>
<evidence type="ECO:0000313" key="9">
    <source>
        <dbReference type="Proteomes" id="UP001287286"/>
    </source>
</evidence>
<accession>A0A2U3E6S0</accession>
<dbReference type="CDD" id="cd02440">
    <property type="entry name" value="AdoMet_MTases"/>
    <property type="match status" value="1"/>
</dbReference>
<evidence type="ECO:0000256" key="4">
    <source>
        <dbReference type="SAM" id="Phobius"/>
    </source>
</evidence>
<feature type="transmembrane region" description="Helical" evidence="4">
    <location>
        <begin position="133"/>
        <end position="155"/>
    </location>
</feature>
<sequence length="770" mass="83726">MPPRDNDNVTSNDDDPPPTSRPTSQRSRGGRVSAEQPGGGILLTTFAPNNDSDYRTSNDLRGDDVPGVKDAVGAALTQAESHGSFPEGGREAWLVVFGSFCAMGAIFGLINSSAVFESYFKTHQLRKYSHSQIGWIFSLYLFLVFFVGLQVGPVFDRHGPRLLVAAGSICIVASLMLLSISTEYYQIILTYSVLGGLGGAMLNAPAYGSIAHFFKERRGLATGIATTAGGIGGIAFPLLLQFLLGENGVGFGWSCRILGFILLALCALANVFIKTRLTPGRQTADDGSARKSSVWPDFTIFKDKRFALSAVGIFFMEYGLFVPLTYIVSYATSHGFEVSDGMILLAYLNAGSVLGRFLPGILADKLGRFNVIIMTIGLCAITVLGIWLPSESSRAAIIGFCVTFGFASGSNLGLIPVCLGQFCSSKDYARYYSTAQMVASFGTLSSVPIGGALLGLGGREGWVALMLFAGLSYVVAVICYTSARVLSVTMANSNIVGTLDSWEANAAFWDAGMGANGNEYWNLLQKPYLQKLIPIDEENPGVTRVLDLATGNGMASRFLARRGASVVATDGSKEMLKYCRQRSADEGATRMQFQELDVTKTEDFESLLGSPLADGGFDVVLINMAIMDIETLEPLADALPRLLKKNGIFVATMLHPVFFTSHANRIVEVLTDPTTGEYYNVRGRVIREYMKVAPWRGVAVNGQPAHQMYFHRPLHELFATFFKRGLVMDGLEEPTFTEEHPEVKQQGRPESSRNYTQIPPIMAFRFRKLD</sequence>
<dbReference type="Proteomes" id="UP000245956">
    <property type="component" value="Unassembled WGS sequence"/>
</dbReference>